<dbReference type="STRING" id="1324314.BVG16_28735"/>
<dbReference type="SUPFAM" id="SSF49344">
    <property type="entry name" value="CBD9-like"/>
    <property type="match status" value="1"/>
</dbReference>
<name>A0A1T2X0U3_9BACL</name>
<dbReference type="Gene3D" id="3.20.20.80">
    <property type="entry name" value="Glycosidases"/>
    <property type="match status" value="1"/>
</dbReference>
<dbReference type="Gene3D" id="2.60.40.1080">
    <property type="match status" value="1"/>
</dbReference>
<keyword evidence="1" id="KW-0378">Hydrolase</keyword>
<organism evidence="4 5">
    <name type="scientific">Paenibacillus selenitireducens</name>
    <dbReference type="NCBI Taxonomy" id="1324314"/>
    <lineage>
        <taxon>Bacteria</taxon>
        <taxon>Bacillati</taxon>
        <taxon>Bacillota</taxon>
        <taxon>Bacilli</taxon>
        <taxon>Bacillales</taxon>
        <taxon>Paenibacillaceae</taxon>
        <taxon>Paenibacillus</taxon>
    </lineage>
</organism>
<dbReference type="GO" id="GO:0005975">
    <property type="term" value="P:carbohydrate metabolic process"/>
    <property type="evidence" value="ECO:0007669"/>
    <property type="project" value="InterPro"/>
</dbReference>
<dbReference type="AlphaFoldDB" id="A0A1T2X0U3"/>
<comment type="caution">
    <text evidence="4">The sequence shown here is derived from an EMBL/GenBank/DDBJ whole genome shotgun (WGS) entry which is preliminary data.</text>
</comment>
<dbReference type="Pfam" id="PF02449">
    <property type="entry name" value="Glyco_hydro_42"/>
    <property type="match status" value="1"/>
</dbReference>
<evidence type="ECO:0000313" key="5">
    <source>
        <dbReference type="Proteomes" id="UP000190188"/>
    </source>
</evidence>
<proteinExistence type="predicted"/>
<dbReference type="InterPro" id="IPR008964">
    <property type="entry name" value="Invasin/intimin_cell_adhesion"/>
</dbReference>
<dbReference type="InterPro" id="IPR051923">
    <property type="entry name" value="Glycosyl_Hydrolase_39"/>
</dbReference>
<evidence type="ECO:0000256" key="2">
    <source>
        <dbReference type="ARBA" id="ARBA00023295"/>
    </source>
</evidence>
<protein>
    <recommendedName>
        <fullName evidence="3">BIG2 domain-containing protein</fullName>
    </recommendedName>
</protein>
<accession>A0A1T2X0U3</accession>
<keyword evidence="2" id="KW-0326">Glycosidase</keyword>
<evidence type="ECO:0000256" key="1">
    <source>
        <dbReference type="ARBA" id="ARBA00022801"/>
    </source>
</evidence>
<dbReference type="GO" id="GO:0009341">
    <property type="term" value="C:beta-galactosidase complex"/>
    <property type="evidence" value="ECO:0007669"/>
    <property type="project" value="InterPro"/>
</dbReference>
<feature type="domain" description="BIG2" evidence="3">
    <location>
        <begin position="963"/>
        <end position="1043"/>
    </location>
</feature>
<dbReference type="SMART" id="SM00635">
    <property type="entry name" value="BID_2"/>
    <property type="match status" value="1"/>
</dbReference>
<dbReference type="InterPro" id="IPR013529">
    <property type="entry name" value="Glyco_hydro_42_N"/>
</dbReference>
<dbReference type="SUPFAM" id="SSF51445">
    <property type="entry name" value="(Trans)glycosidases"/>
    <property type="match status" value="1"/>
</dbReference>
<dbReference type="Pfam" id="PF02368">
    <property type="entry name" value="Big_2"/>
    <property type="match status" value="1"/>
</dbReference>
<sequence length="1079" mass="120412">MFSLIILFMVMDERTGYAANVQELTVRNQSFETLVEKNGVLAPKEWSTFWWEKPAGDPPTLAGYSEDEKSDGERSVYIKSVNAGSAGWVSEGVALPSEMSSFKITSKVKSSLDYKGNKPRIFLTYYNNGSFLGQFTTDKTEGLIIEDWHEVSFIVDRSQFPAGTNKVVLNLTTTKVSSAANVSGTLYYDDVKIEASDESFAPIAFSLKGTKFANWWKMGEIVTFQLDKGAVPESVTNVIGSVYNSENEVVEQVIVPRHTFLDQGWIWTPGEPGYYEVAFAYQQSGSELTDLPVKYTYSQTDLKEFLRERYSIVVSPGPTKPISERWKTAGFSFQPNEGETSIKMADLIGFQFARIHALSWGPLFRDSSWAIEPSRGDYQWTKFDNQINLLEQYGFDMVGNLLFTPQWASLHPEETQTNISILQYSAYAPENMTDWENFVRAVVTRYGNQIKTWEIWNEPNIPKISAFWMDTPKRFVELLKTAYQTIKAEQTDSEVWVGGLAGRNYLSFYKEILNLGADSYYDKLAIHGYDADPREYERIDQIVGKPSKLWVNSESHALLVSSNSATIPSESELAKRMIIDFMKQIKWKAEKIAFFHMLNLSEAETLPYAKSIGKFTHAAGLFRSKPRIEPRLAASVMHNFLNLAGQSIQYKGEHALDNGQKAVVFDNDGEPLIALWTDEANEAAMDARLAAVFSTETIITDWEGKPLNVVNDLTIEPGKVYWISGADERAVQALPLSQPFLVSDFDRNVDNQSVAEAKGYSGELFNPSTLEVAEGASWIADNWNFQSADQLTKPDDFEAAFAAGYSDAGLDLVIRVKDETFFQNNQPDSFWQGDSVQFAIDTFGQGFPSDQVEFQASKTSQGPVLYKHLAPYVGGDIPTNWTPRSSVVQYGFVKMDQSVSGETTYYIHVDSSELYPYVHDPKAPLRLSLLVNNNNGNGRIGWLEWSSGIGKEKKPSEYGKLWMLNGIEAVAQQIFMTVGQTQSLRAKGLISNGSVDLLENVTWTTSNSSVATVTTNGDMRAINEGSAVIQVSYGPFTASILVTINKSPIEIGSGPVLTPVREVAAGSEDSKLPLDQISY</sequence>
<reference evidence="4 5" key="1">
    <citation type="submission" date="2017-01" db="EMBL/GenBank/DDBJ databases">
        <title>Genome analysis of Paenibacillus selenitrireducens ES3-24.</title>
        <authorList>
            <person name="Xu D."/>
            <person name="Yao R."/>
            <person name="Zheng S."/>
        </authorList>
    </citation>
    <scope>NUCLEOTIDE SEQUENCE [LARGE SCALE GENOMIC DNA]</scope>
    <source>
        <strain evidence="4 5">ES3-24</strain>
    </source>
</reference>
<dbReference type="GO" id="GO:0004565">
    <property type="term" value="F:beta-galactosidase activity"/>
    <property type="evidence" value="ECO:0007669"/>
    <property type="project" value="InterPro"/>
</dbReference>
<dbReference type="InterPro" id="IPR017853">
    <property type="entry name" value="GH"/>
</dbReference>
<dbReference type="Gene3D" id="2.60.40.1190">
    <property type="match status" value="1"/>
</dbReference>
<evidence type="ECO:0000313" key="4">
    <source>
        <dbReference type="EMBL" id="OPA73452.1"/>
    </source>
</evidence>
<keyword evidence="5" id="KW-1185">Reference proteome</keyword>
<dbReference type="Proteomes" id="UP000190188">
    <property type="component" value="Unassembled WGS sequence"/>
</dbReference>
<dbReference type="PANTHER" id="PTHR12631:SF10">
    <property type="entry name" value="BETA-XYLOSIDASE-LIKE PROTEIN-RELATED"/>
    <property type="match status" value="1"/>
</dbReference>
<evidence type="ECO:0000259" key="3">
    <source>
        <dbReference type="SMART" id="SM00635"/>
    </source>
</evidence>
<dbReference type="SUPFAM" id="SSF49373">
    <property type="entry name" value="Invasin/intimin cell-adhesion fragments"/>
    <property type="match status" value="1"/>
</dbReference>
<dbReference type="PANTHER" id="PTHR12631">
    <property type="entry name" value="ALPHA-L-IDURONIDASE"/>
    <property type="match status" value="1"/>
</dbReference>
<dbReference type="InterPro" id="IPR003343">
    <property type="entry name" value="Big_2"/>
</dbReference>
<dbReference type="EMBL" id="MSZX01000017">
    <property type="protein sequence ID" value="OPA73452.1"/>
    <property type="molecule type" value="Genomic_DNA"/>
</dbReference>
<gene>
    <name evidence="4" type="ORF">BVG16_28735</name>
</gene>
<dbReference type="Gene3D" id="2.60.120.260">
    <property type="entry name" value="Galactose-binding domain-like"/>
    <property type="match status" value="1"/>
</dbReference>